<evidence type="ECO:0000313" key="1">
    <source>
        <dbReference type="EMBL" id="AJE41691.1"/>
    </source>
</evidence>
<evidence type="ECO:0000313" key="2">
    <source>
        <dbReference type="Proteomes" id="UP000031526"/>
    </source>
</evidence>
<gene>
    <name evidence="1" type="ORF">SNOD_17940</name>
</gene>
<dbReference type="EMBL" id="CP009313">
    <property type="protein sequence ID" value="AJE41691.1"/>
    <property type="molecule type" value="Genomic_DNA"/>
</dbReference>
<name>A0A0B5DMQ1_9ACTN</name>
<protein>
    <recommendedName>
        <fullName evidence="3">Lipoprotein</fullName>
    </recommendedName>
</protein>
<accession>A0A0B5DMQ1</accession>
<dbReference type="STRING" id="40318.SNOD_17940"/>
<dbReference type="PROSITE" id="PS51257">
    <property type="entry name" value="PROKAR_LIPOPROTEIN"/>
    <property type="match status" value="1"/>
</dbReference>
<evidence type="ECO:0008006" key="3">
    <source>
        <dbReference type="Google" id="ProtNLM"/>
    </source>
</evidence>
<dbReference type="HOGENOM" id="CLU_1467395_0_0_11"/>
<dbReference type="Proteomes" id="UP000031526">
    <property type="component" value="Chromosome"/>
</dbReference>
<keyword evidence="2" id="KW-1185">Reference proteome</keyword>
<organism evidence="1 2">
    <name type="scientific">Streptomyces nodosus</name>
    <dbReference type="NCBI Taxonomy" id="40318"/>
    <lineage>
        <taxon>Bacteria</taxon>
        <taxon>Bacillati</taxon>
        <taxon>Actinomycetota</taxon>
        <taxon>Actinomycetes</taxon>
        <taxon>Kitasatosporales</taxon>
        <taxon>Streptomycetaceae</taxon>
        <taxon>Streptomyces</taxon>
    </lineage>
</organism>
<reference evidence="2" key="1">
    <citation type="submission" date="2014-09" db="EMBL/GenBank/DDBJ databases">
        <title>Sequence of the Streptomyces nodosus genome.</title>
        <authorList>
            <person name="Sweeney P."/>
            <person name="Stephens N."/>
            <person name="Murphy C."/>
            <person name="Caffrey P."/>
        </authorList>
    </citation>
    <scope>NUCLEOTIDE SEQUENCE [LARGE SCALE GENOMIC DNA]</scope>
    <source>
        <strain evidence="2">ATCC 14899</strain>
    </source>
</reference>
<dbReference type="AlphaFoldDB" id="A0A0B5DMQ1"/>
<proteinExistence type="predicted"/>
<reference evidence="1 2" key="2">
    <citation type="journal article" date="2016" name="Appl. Microbiol. Biotechnol.">
        <title>Exploiting the genome sequence of Streptomyces nodosus for enhanced antibiotic production.</title>
        <authorList>
            <person name="Sweeney P."/>
            <person name="Murphy C.D."/>
            <person name="Caffrey P."/>
        </authorList>
    </citation>
    <scope>NUCLEOTIDE SEQUENCE [LARGE SCALE GENOMIC DNA]</scope>
    <source>
        <strain evidence="1 2">ATCC 14899</strain>
    </source>
</reference>
<sequence>MKIRVVTLVTSTLVVSGCGFIGDGGGSEGKKADASKETTMNMREAADHAEGIIDATLKAINPPVVAMRGPSSDSSCTDLRNDGTGTGAVTRRRYVMTIISTERRGSFLGVVERYWKNEGYQIKSVRNSADMPAIFMTAPDGFQVSLEFGYKGQAGFHVASPCVTESKVTEAPRKPLEPGSPESKGLPYIHSDFWSARTPIPSASPRTSAGEG</sequence>